<evidence type="ECO:0000313" key="3">
    <source>
        <dbReference type="Proteomes" id="UP000663935"/>
    </source>
</evidence>
<dbReference type="InterPro" id="IPR000086">
    <property type="entry name" value="NUDIX_hydrolase_dom"/>
</dbReference>
<dbReference type="Proteomes" id="UP000663935">
    <property type="component" value="Chromosome"/>
</dbReference>
<dbReference type="RefSeq" id="WP_207972573.1">
    <property type="nucleotide sequence ID" value="NZ_CP071795.1"/>
</dbReference>
<dbReference type="PANTHER" id="PTHR10885:SF20">
    <property type="entry name" value="NUDIX HYDROLASE DOMAIN-CONTAINING PROTEIN"/>
    <property type="match status" value="1"/>
</dbReference>
<dbReference type="SUPFAM" id="SSF55811">
    <property type="entry name" value="Nudix"/>
    <property type="match status" value="1"/>
</dbReference>
<evidence type="ECO:0000313" key="2">
    <source>
        <dbReference type="EMBL" id="QTD38443.1"/>
    </source>
</evidence>
<evidence type="ECO:0000259" key="1">
    <source>
        <dbReference type="PROSITE" id="PS51462"/>
    </source>
</evidence>
<proteinExistence type="predicted"/>
<dbReference type="Gene3D" id="3.90.79.10">
    <property type="entry name" value="Nucleoside Triphosphate Pyrophosphohydrolase"/>
    <property type="match status" value="1"/>
</dbReference>
<protein>
    <submittedName>
        <fullName evidence="2">NUDIX domain-containing protein</fullName>
    </submittedName>
</protein>
<dbReference type="CDD" id="cd04692">
    <property type="entry name" value="NUDIX_Hydrolase"/>
    <property type="match status" value="1"/>
</dbReference>
<organism evidence="2 3">
    <name type="scientific">Polaribacter batillariae</name>
    <dbReference type="NCBI Taxonomy" id="2808900"/>
    <lineage>
        <taxon>Bacteria</taxon>
        <taxon>Pseudomonadati</taxon>
        <taxon>Bacteroidota</taxon>
        <taxon>Flavobacteriia</taxon>
        <taxon>Flavobacteriales</taxon>
        <taxon>Flavobacteriaceae</taxon>
    </lineage>
</organism>
<keyword evidence="3" id="KW-1185">Reference proteome</keyword>
<name>A0ABX7T037_9FLAO</name>
<sequence length="181" mass="20834">MDEIIDILTPDGKPTGKTALKSEAHKNGWFHGTIHVWLFTADKKILLQKRAFTKKVFPGLWDVSVAGHIRSGESILSSAKREVFEEIGLKLKETDFKKIGTRIHQVSHANGIIDNEFHHVFIAELKVPIKNLKMQIEEVADLKLFDLAVLKNTKNLENILLPKYHDYYVNVYQNILKYEEK</sequence>
<accession>A0ABX7T037</accession>
<feature type="domain" description="Nudix hydrolase" evidence="1">
    <location>
        <begin position="29"/>
        <end position="173"/>
    </location>
</feature>
<dbReference type="EMBL" id="CP071795">
    <property type="protein sequence ID" value="QTD38443.1"/>
    <property type="molecule type" value="Genomic_DNA"/>
</dbReference>
<dbReference type="PROSITE" id="PS51462">
    <property type="entry name" value="NUDIX"/>
    <property type="match status" value="1"/>
</dbReference>
<dbReference type="PANTHER" id="PTHR10885">
    <property type="entry name" value="ISOPENTENYL-DIPHOSPHATE DELTA-ISOMERASE"/>
    <property type="match status" value="1"/>
</dbReference>
<dbReference type="InterPro" id="IPR015797">
    <property type="entry name" value="NUDIX_hydrolase-like_dom_sf"/>
</dbReference>
<gene>
    <name evidence="2" type="ORF">JL193_03885</name>
</gene>
<dbReference type="Pfam" id="PF00293">
    <property type="entry name" value="NUDIX"/>
    <property type="match status" value="1"/>
</dbReference>
<reference evidence="2 3" key="1">
    <citation type="submission" date="2021-03" db="EMBL/GenBank/DDBJ databases">
        <title>Complete genome of Polaribacter_sp.G4M1.</title>
        <authorList>
            <person name="Jeong S.W."/>
            <person name="Bae J.W."/>
        </authorList>
    </citation>
    <scope>NUCLEOTIDE SEQUENCE [LARGE SCALE GENOMIC DNA]</scope>
    <source>
        <strain evidence="2 3">G4M1</strain>
    </source>
</reference>